<dbReference type="KEGG" id="aoi:AORI_8078"/>
<keyword evidence="2" id="KW-1185">Reference proteome</keyword>
<dbReference type="HOGENOM" id="CLU_2230819_0_0_11"/>
<organism evidence="1 2">
    <name type="scientific">Amycolatopsis keratiniphila</name>
    <dbReference type="NCBI Taxonomy" id="129921"/>
    <lineage>
        <taxon>Bacteria</taxon>
        <taxon>Bacillati</taxon>
        <taxon>Actinomycetota</taxon>
        <taxon>Actinomycetes</taxon>
        <taxon>Pseudonocardiales</taxon>
        <taxon>Pseudonocardiaceae</taxon>
        <taxon>Amycolatopsis</taxon>
        <taxon>Amycolatopsis japonica group</taxon>
    </lineage>
</organism>
<dbReference type="PATRIC" id="fig|1156913.3.peg.8244"/>
<sequence length="100" mass="10927">MSGGFHVDPGELETHRKKIDDISIRLNRVGSAVETTANPEAFGLVGIPLAAICGLGQVEALESIVAASKASLDHAERVHTWQKVKEWDEEDFKGLFKLED</sequence>
<proteinExistence type="predicted"/>
<evidence type="ECO:0000313" key="1">
    <source>
        <dbReference type="EMBL" id="AGM10659.1"/>
    </source>
</evidence>
<dbReference type="Proteomes" id="UP000013968">
    <property type="component" value="Chromosome"/>
</dbReference>
<protein>
    <recommendedName>
        <fullName evidence="3">Excreted virulence factor EspC, type VII ESX diderm</fullName>
    </recommendedName>
</protein>
<reference evidence="1 2" key="1">
    <citation type="journal article" date="2013" name="BMC Genomics">
        <title>ContigScape: a Cytoscape plugin facilitating microbial genome gap closing.</title>
        <authorList>
            <person name="Tang B."/>
            <person name="Wang Q."/>
            <person name="Yang M."/>
            <person name="Xie F."/>
            <person name="Zhu Y."/>
            <person name="Zhuo Y."/>
            <person name="Wang S."/>
            <person name="Gao H."/>
            <person name="Ding X."/>
            <person name="Zhang L."/>
            <person name="Zhao G."/>
            <person name="Zheng H."/>
        </authorList>
    </citation>
    <scope>NUCLEOTIDE SEQUENCE [LARGE SCALE GENOMIC DNA]</scope>
    <source>
        <strain evidence="1 2">HCCB10007</strain>
    </source>
</reference>
<evidence type="ECO:0008006" key="3">
    <source>
        <dbReference type="Google" id="ProtNLM"/>
    </source>
</evidence>
<dbReference type="RefSeq" id="WP_016338319.1">
    <property type="nucleotide sequence ID" value="NC_021252.1"/>
</dbReference>
<evidence type="ECO:0000313" key="2">
    <source>
        <dbReference type="Proteomes" id="UP000013968"/>
    </source>
</evidence>
<dbReference type="EMBL" id="CP003410">
    <property type="protein sequence ID" value="AGM10659.1"/>
    <property type="molecule type" value="Genomic_DNA"/>
</dbReference>
<dbReference type="AlphaFoldDB" id="R4T4W7"/>
<accession>R4T4W7</accession>
<name>R4T4W7_9PSEU</name>
<gene>
    <name evidence="1" type="ORF">AORI_8078</name>
</gene>